<evidence type="ECO:0000313" key="7">
    <source>
        <dbReference type="EMBL" id="KKQ36610.1"/>
    </source>
</evidence>
<dbReference type="PANTHER" id="PTHR30093">
    <property type="entry name" value="GENERAL SECRETION PATHWAY PROTEIN G"/>
    <property type="match status" value="1"/>
</dbReference>
<dbReference type="GO" id="GO:0016020">
    <property type="term" value="C:membrane"/>
    <property type="evidence" value="ECO:0007669"/>
    <property type="project" value="UniProtKB-SubCell"/>
</dbReference>
<dbReference type="PANTHER" id="PTHR30093:SF44">
    <property type="entry name" value="TYPE II SECRETION SYSTEM CORE PROTEIN G"/>
    <property type="match status" value="1"/>
</dbReference>
<comment type="subcellular location">
    <subcellularLocation>
        <location evidence="1">Membrane</location>
        <topology evidence="1">Single-pass membrane protein</topology>
    </subcellularLocation>
</comment>
<keyword evidence="5 6" id="KW-0472">Membrane</keyword>
<dbReference type="Pfam" id="PF07963">
    <property type="entry name" value="N_methyl"/>
    <property type="match status" value="1"/>
</dbReference>
<dbReference type="Proteomes" id="UP000034471">
    <property type="component" value="Unassembled WGS sequence"/>
</dbReference>
<evidence type="ECO:0000256" key="5">
    <source>
        <dbReference type="ARBA" id="ARBA00023136"/>
    </source>
</evidence>
<evidence type="ECO:0000256" key="2">
    <source>
        <dbReference type="ARBA" id="ARBA00022481"/>
    </source>
</evidence>
<evidence type="ECO:0000256" key="4">
    <source>
        <dbReference type="ARBA" id="ARBA00022989"/>
    </source>
</evidence>
<feature type="transmembrane region" description="Helical" evidence="6">
    <location>
        <begin position="7"/>
        <end position="31"/>
    </location>
</feature>
<dbReference type="InterPro" id="IPR045584">
    <property type="entry name" value="Pilin-like"/>
</dbReference>
<keyword evidence="2" id="KW-0488">Methylation</keyword>
<gene>
    <name evidence="7" type="ORF">US54_C0062G0005</name>
</gene>
<organism evidence="7 8">
    <name type="scientific">Candidatus Roizmanbacteria bacterium GW2011_GWA2_37_7</name>
    <dbReference type="NCBI Taxonomy" id="1618481"/>
    <lineage>
        <taxon>Bacteria</taxon>
        <taxon>Candidatus Roizmaniibacteriota</taxon>
    </lineage>
</organism>
<protein>
    <submittedName>
        <fullName evidence="7">Uncharacterized protein</fullName>
    </submittedName>
</protein>
<accession>A0A0G0HDK7</accession>
<dbReference type="Gene3D" id="3.30.700.10">
    <property type="entry name" value="Glycoprotein, Type 4 Pilin"/>
    <property type="match status" value="1"/>
</dbReference>
<evidence type="ECO:0000256" key="6">
    <source>
        <dbReference type="SAM" id="Phobius"/>
    </source>
</evidence>
<dbReference type="SUPFAM" id="SSF54523">
    <property type="entry name" value="Pili subunits"/>
    <property type="match status" value="1"/>
</dbReference>
<reference evidence="7 8" key="1">
    <citation type="journal article" date="2015" name="Nature">
        <title>rRNA introns, odd ribosomes, and small enigmatic genomes across a large radiation of phyla.</title>
        <authorList>
            <person name="Brown C.T."/>
            <person name="Hug L.A."/>
            <person name="Thomas B.C."/>
            <person name="Sharon I."/>
            <person name="Castelle C.J."/>
            <person name="Singh A."/>
            <person name="Wilkins M.J."/>
            <person name="Williams K.H."/>
            <person name="Banfield J.F."/>
        </authorList>
    </citation>
    <scope>NUCLEOTIDE SEQUENCE [LARGE SCALE GENOMIC DNA]</scope>
</reference>
<keyword evidence="4 6" id="KW-1133">Transmembrane helix</keyword>
<dbReference type="PROSITE" id="PS00409">
    <property type="entry name" value="PROKAR_NTER_METHYL"/>
    <property type="match status" value="1"/>
</dbReference>
<sequence length="149" mass="15797">MFRNRKGFTLIELLVVIGILAVLLAITLIAVNPGQNLEDADDTKRRSDVNAILNAVNQYMVDNNGDAPTNVPTGLANAAIIGDGAGQVDICADIIPTYIAAVPQDPDNNNGADITNCVGYSSGYTIYKDNNRITVNALNANTPPIIVTR</sequence>
<dbReference type="InterPro" id="IPR012902">
    <property type="entry name" value="N_methyl_site"/>
</dbReference>
<name>A0A0G0HDK7_9BACT</name>
<dbReference type="NCBIfam" id="TIGR02532">
    <property type="entry name" value="IV_pilin_GFxxxE"/>
    <property type="match status" value="1"/>
</dbReference>
<keyword evidence="3 6" id="KW-0812">Transmembrane</keyword>
<evidence type="ECO:0000256" key="3">
    <source>
        <dbReference type="ARBA" id="ARBA00022692"/>
    </source>
</evidence>
<evidence type="ECO:0000256" key="1">
    <source>
        <dbReference type="ARBA" id="ARBA00004167"/>
    </source>
</evidence>
<dbReference type="EMBL" id="LBTJ01000062">
    <property type="protein sequence ID" value="KKQ36610.1"/>
    <property type="molecule type" value="Genomic_DNA"/>
</dbReference>
<proteinExistence type="predicted"/>
<dbReference type="STRING" id="1618481.US54_C0062G0005"/>
<dbReference type="AlphaFoldDB" id="A0A0G0HDK7"/>
<comment type="caution">
    <text evidence="7">The sequence shown here is derived from an EMBL/GenBank/DDBJ whole genome shotgun (WGS) entry which is preliminary data.</text>
</comment>
<evidence type="ECO:0000313" key="8">
    <source>
        <dbReference type="Proteomes" id="UP000034471"/>
    </source>
</evidence>